<dbReference type="Pfam" id="PF01047">
    <property type="entry name" value="MarR"/>
    <property type="match status" value="1"/>
</dbReference>
<evidence type="ECO:0000256" key="3">
    <source>
        <dbReference type="ARBA" id="ARBA00023163"/>
    </source>
</evidence>
<dbReference type="SMART" id="SM00347">
    <property type="entry name" value="HTH_MARR"/>
    <property type="match status" value="1"/>
</dbReference>
<dbReference type="PANTHER" id="PTHR33164:SF95">
    <property type="entry name" value="TRANSCRIPTIONAL REGULATOR"/>
    <property type="match status" value="1"/>
</dbReference>
<dbReference type="RefSeq" id="WP_187794123.1">
    <property type="nucleotide sequence ID" value="NZ_JACOQL010000004.1"/>
</dbReference>
<dbReference type="Gene3D" id="1.10.10.10">
    <property type="entry name" value="Winged helix-like DNA-binding domain superfamily/Winged helix DNA-binding domain"/>
    <property type="match status" value="1"/>
</dbReference>
<dbReference type="InterPro" id="IPR039422">
    <property type="entry name" value="MarR/SlyA-like"/>
</dbReference>
<name>A0A926GFG6_9RHOB</name>
<keyword evidence="1" id="KW-0805">Transcription regulation</keyword>
<dbReference type="GO" id="GO:0006950">
    <property type="term" value="P:response to stress"/>
    <property type="evidence" value="ECO:0007669"/>
    <property type="project" value="TreeGrafter"/>
</dbReference>
<feature type="domain" description="HTH marR-type" evidence="4">
    <location>
        <begin position="1"/>
        <end position="133"/>
    </location>
</feature>
<evidence type="ECO:0000313" key="5">
    <source>
        <dbReference type="EMBL" id="MBC9247621.1"/>
    </source>
</evidence>
<dbReference type="InterPro" id="IPR036388">
    <property type="entry name" value="WH-like_DNA-bd_sf"/>
</dbReference>
<dbReference type="GO" id="GO:0003700">
    <property type="term" value="F:DNA-binding transcription factor activity"/>
    <property type="evidence" value="ECO:0007669"/>
    <property type="project" value="InterPro"/>
</dbReference>
<comment type="caution">
    <text evidence="5">The sequence shown here is derived from an EMBL/GenBank/DDBJ whole genome shotgun (WGS) entry which is preliminary data.</text>
</comment>
<keyword evidence="6" id="KW-1185">Reference proteome</keyword>
<gene>
    <name evidence="5" type="ORF">H4P12_13110</name>
</gene>
<organism evidence="5 6">
    <name type="scientific">Paracoccus amoyensis</name>
    <dbReference type="NCBI Taxonomy" id="2760093"/>
    <lineage>
        <taxon>Bacteria</taxon>
        <taxon>Pseudomonadati</taxon>
        <taxon>Pseudomonadota</taxon>
        <taxon>Alphaproteobacteria</taxon>
        <taxon>Rhodobacterales</taxon>
        <taxon>Paracoccaceae</taxon>
        <taxon>Paracoccus</taxon>
    </lineage>
</organism>
<evidence type="ECO:0000313" key="6">
    <source>
        <dbReference type="Proteomes" id="UP000608594"/>
    </source>
</evidence>
<dbReference type="InterPro" id="IPR000835">
    <property type="entry name" value="HTH_MarR-typ"/>
</dbReference>
<dbReference type="PRINTS" id="PR00598">
    <property type="entry name" value="HTHMARR"/>
</dbReference>
<protein>
    <submittedName>
        <fullName evidence="5">MarR family transcriptional regulator</fullName>
    </submittedName>
</protein>
<evidence type="ECO:0000259" key="4">
    <source>
        <dbReference type="PROSITE" id="PS50995"/>
    </source>
</evidence>
<dbReference type="SUPFAM" id="SSF46785">
    <property type="entry name" value="Winged helix' DNA-binding domain"/>
    <property type="match status" value="1"/>
</dbReference>
<dbReference type="GO" id="GO:0003677">
    <property type="term" value="F:DNA binding"/>
    <property type="evidence" value="ECO:0007669"/>
    <property type="project" value="UniProtKB-KW"/>
</dbReference>
<proteinExistence type="predicted"/>
<sequence>MPGHLIRRLNQRSTAVFQDRMKSTGYDLTSVQFAALDLLRRNPGIDQAGLASAIAYDRATIGEVVKRLEQKGLVERTVNEQDRRARALHLTMNGQDVIGRLRPVVHHLQADILGNLTDEERAQFTTLARKAVALDDD</sequence>
<dbReference type="InterPro" id="IPR023187">
    <property type="entry name" value="Tscrpt_reg_MarR-type_CS"/>
</dbReference>
<dbReference type="EMBL" id="JACOQL010000004">
    <property type="protein sequence ID" value="MBC9247621.1"/>
    <property type="molecule type" value="Genomic_DNA"/>
</dbReference>
<dbReference type="PROSITE" id="PS01117">
    <property type="entry name" value="HTH_MARR_1"/>
    <property type="match status" value="1"/>
</dbReference>
<dbReference type="PROSITE" id="PS50995">
    <property type="entry name" value="HTH_MARR_2"/>
    <property type="match status" value="1"/>
</dbReference>
<keyword evidence="2" id="KW-0238">DNA-binding</keyword>
<dbReference type="AlphaFoldDB" id="A0A926GFG6"/>
<reference evidence="5" key="1">
    <citation type="submission" date="2020-08" db="EMBL/GenBank/DDBJ databases">
        <title>Paracoccus amoyensis sp. nov., isolated from the surface seawater at coast of Xiamen, Fujian.</title>
        <authorList>
            <person name="Lyu L."/>
        </authorList>
    </citation>
    <scope>NUCLEOTIDE SEQUENCE</scope>
    <source>
        <strain evidence="5">11-3</strain>
    </source>
</reference>
<evidence type="ECO:0000256" key="2">
    <source>
        <dbReference type="ARBA" id="ARBA00023125"/>
    </source>
</evidence>
<dbReference type="InterPro" id="IPR036390">
    <property type="entry name" value="WH_DNA-bd_sf"/>
</dbReference>
<keyword evidence="3" id="KW-0804">Transcription</keyword>
<evidence type="ECO:0000256" key="1">
    <source>
        <dbReference type="ARBA" id="ARBA00023015"/>
    </source>
</evidence>
<dbReference type="PANTHER" id="PTHR33164">
    <property type="entry name" value="TRANSCRIPTIONAL REGULATOR, MARR FAMILY"/>
    <property type="match status" value="1"/>
</dbReference>
<accession>A0A926GFG6</accession>
<dbReference type="Proteomes" id="UP000608594">
    <property type="component" value="Unassembled WGS sequence"/>
</dbReference>